<dbReference type="PANTHER" id="PTHR43143">
    <property type="entry name" value="METALLOPHOSPHOESTERASE, CALCINEURIN SUPERFAMILY"/>
    <property type="match status" value="1"/>
</dbReference>
<feature type="domain" description="Calcineurin-like phosphoesterase" evidence="1">
    <location>
        <begin position="43"/>
        <end position="264"/>
    </location>
</feature>
<protein>
    <submittedName>
        <fullName evidence="2">Serine/threonine protein phosphatase</fullName>
    </submittedName>
</protein>
<dbReference type="AlphaFoldDB" id="A0A2V5JZQ8"/>
<sequence>MNTIRLSLLLFALVAAARTPSEPSSAGPEAAAVRTNREAPLATFALLSDIHIQETDALSHELFVKALQDHYTINRNADMLVLNGDLTNGSAVDFDRLGALLDAVPHAPVRATMGNHDFYRMWLHDDRYDYTRLSGEWSSARAVDQFERQFGYDRPYHEASVRGVPFLFMSGEAYRDVEPSVAEDAYLSDGQLDWLEERLAAFRIWREAGSRPERRLPALVFLHQPLPDTVDGSGAKRGVVQHERLRAILSKYPFAVLFSGHTHWDAETTKQVWRGGFAAVGSGAVRGAYSSADRPIEPLKSESLYVEAYPGRVVVRARDHGAKRWIGEPSVLTFR</sequence>
<gene>
    <name evidence="2" type="ORF">DLM86_28515</name>
</gene>
<evidence type="ECO:0000313" key="3">
    <source>
        <dbReference type="Proteomes" id="UP000247476"/>
    </source>
</evidence>
<dbReference type="Gene3D" id="3.60.21.10">
    <property type="match status" value="1"/>
</dbReference>
<dbReference type="PANTHER" id="PTHR43143:SF1">
    <property type="entry name" value="SERINE_THREONINE-PROTEIN PHOSPHATASE CPPED1"/>
    <property type="match status" value="1"/>
</dbReference>
<dbReference type="GO" id="GO:0016787">
    <property type="term" value="F:hydrolase activity"/>
    <property type="evidence" value="ECO:0007669"/>
    <property type="project" value="InterPro"/>
</dbReference>
<evidence type="ECO:0000313" key="2">
    <source>
        <dbReference type="EMBL" id="PYI50713.1"/>
    </source>
</evidence>
<dbReference type="OrthoDB" id="1645838at2"/>
<evidence type="ECO:0000259" key="1">
    <source>
        <dbReference type="Pfam" id="PF00149"/>
    </source>
</evidence>
<dbReference type="RefSeq" id="WP_110843457.1">
    <property type="nucleotide sequence ID" value="NZ_QJVJ01000017.1"/>
</dbReference>
<dbReference type="InterPro" id="IPR004843">
    <property type="entry name" value="Calcineurin-like_PHP"/>
</dbReference>
<name>A0A2V5JZQ8_9BACL</name>
<dbReference type="Proteomes" id="UP000247476">
    <property type="component" value="Unassembled WGS sequence"/>
</dbReference>
<reference evidence="2 3" key="1">
    <citation type="submission" date="2018-05" db="EMBL/GenBank/DDBJ databases">
        <title>Paenibacillus flagellatus sp. nov., isolated from selenium mineral soil.</title>
        <authorList>
            <person name="Dai X."/>
        </authorList>
    </citation>
    <scope>NUCLEOTIDE SEQUENCE [LARGE SCALE GENOMIC DNA]</scope>
    <source>
        <strain evidence="2 3">DXL2</strain>
    </source>
</reference>
<accession>A0A2V5JZQ8</accession>
<dbReference type="EMBL" id="QJVJ01000017">
    <property type="protein sequence ID" value="PYI50713.1"/>
    <property type="molecule type" value="Genomic_DNA"/>
</dbReference>
<dbReference type="InterPro" id="IPR051918">
    <property type="entry name" value="STPP_CPPED1"/>
</dbReference>
<proteinExistence type="predicted"/>
<comment type="caution">
    <text evidence="2">The sequence shown here is derived from an EMBL/GenBank/DDBJ whole genome shotgun (WGS) entry which is preliminary data.</text>
</comment>
<dbReference type="Pfam" id="PF00149">
    <property type="entry name" value="Metallophos"/>
    <property type="match status" value="1"/>
</dbReference>
<organism evidence="2 3">
    <name type="scientific">Paenibacillus flagellatus</name>
    <dbReference type="NCBI Taxonomy" id="2211139"/>
    <lineage>
        <taxon>Bacteria</taxon>
        <taxon>Bacillati</taxon>
        <taxon>Bacillota</taxon>
        <taxon>Bacilli</taxon>
        <taxon>Bacillales</taxon>
        <taxon>Paenibacillaceae</taxon>
        <taxon>Paenibacillus</taxon>
    </lineage>
</organism>
<keyword evidence="3" id="KW-1185">Reference proteome</keyword>
<dbReference type="InterPro" id="IPR029052">
    <property type="entry name" value="Metallo-depent_PP-like"/>
</dbReference>
<dbReference type="SUPFAM" id="SSF56300">
    <property type="entry name" value="Metallo-dependent phosphatases"/>
    <property type="match status" value="1"/>
</dbReference>